<dbReference type="GO" id="GO:0004386">
    <property type="term" value="F:helicase activity"/>
    <property type="evidence" value="ECO:0007669"/>
    <property type="project" value="UniProtKB-KW"/>
</dbReference>
<dbReference type="SUPFAM" id="SSF52540">
    <property type="entry name" value="P-loop containing nucleoside triphosphate hydrolases"/>
    <property type="match status" value="1"/>
</dbReference>
<keyword evidence="1" id="KW-0347">Helicase</keyword>
<keyword evidence="1" id="KW-0547">Nucleotide-binding</keyword>
<dbReference type="InParanoid" id="A0A2I1DN18"/>
<dbReference type="EMBL" id="MXAV01000020">
    <property type="protein sequence ID" value="PKY11283.1"/>
    <property type="molecule type" value="Genomic_DNA"/>
</dbReference>
<keyword evidence="2" id="KW-1185">Reference proteome</keyword>
<comment type="caution">
    <text evidence="1">The sequence shown here is derived from an EMBL/GenBank/DDBJ whole genome shotgun (WGS) entry which is preliminary data.</text>
</comment>
<keyword evidence="1" id="KW-0378">Hydrolase</keyword>
<dbReference type="Gene3D" id="3.40.50.300">
    <property type="entry name" value="P-loop containing nucleotide triphosphate hydrolases"/>
    <property type="match status" value="2"/>
</dbReference>
<organism evidence="1 2">
    <name type="scientific">Acidithiobacillus marinus</name>
    <dbReference type="NCBI Taxonomy" id="187490"/>
    <lineage>
        <taxon>Bacteria</taxon>
        <taxon>Pseudomonadati</taxon>
        <taxon>Pseudomonadota</taxon>
        <taxon>Acidithiobacillia</taxon>
        <taxon>Acidithiobacillales</taxon>
        <taxon>Acidithiobacillaceae</taxon>
        <taxon>Acidithiobacillus</taxon>
    </lineage>
</organism>
<evidence type="ECO:0000313" key="2">
    <source>
        <dbReference type="Proteomes" id="UP000234329"/>
    </source>
</evidence>
<evidence type="ECO:0000313" key="1">
    <source>
        <dbReference type="EMBL" id="PKY11283.1"/>
    </source>
</evidence>
<proteinExistence type="predicted"/>
<gene>
    <name evidence="1" type="ORF">B1757_05290</name>
</gene>
<sequence length="690" mass="76423">MTNSTNIYRVPSVSITTVRTGASTKANALGMRPMQERAYEKRGEQYLLIKSPPASGKSRALMFVALDKLTNQGLKQAIIVVPEKSIGASFNDEPLSKNGFWADWHVEPKWNLCNAPGNDNGGKVKALGAFLEGDDKVLVCTHATFRFAVDAFGVEAFDDRLIAVDEFHHVSSNPDNKLGLHLGQFFAQGKTHIVAMTGSYFRGDAEAVLAPQDESKFDTVTYTYYEQLNGYEYLKQLDIGYFFYSGPYVDDILKVLDPAEKTIIHIPNVNSRESTKDKMREVEHIIEALGEWQGIDTATGFQLVKRPDGRVLRIADLVDDDAAKRDRVSAALKDPAQKNNRDHVDIIIALGMAKEGFDWIWCEHALTVGYRASLTEIVQIIGRATRDAPGKTRARFTNLIAEPDAAEEAVTEAVNDTLKAIAASLLMEQVLAPRFEFRPKNPDNGPTPGFDYGEGGYDPDRCNVGVNEQTGAFQIEIKGIAEPKSKEAARICQEDLNEVIAAFVQDKPSIERGLFDEELVPEELTQVRLGKIIKDKYPELDAEDQETVRQHAIAALNLTQQAKRLVAEGQNGGDSDGSPNTALIDGVRRFAMDVRDLDIDLIDRINPFGEAYAILAKAMSEDSLKQVAAAISAKRTSLTPDEAKEMAVRAVQFKKERGRIPALDSQDAWERRMAEGAVAFMRFKAEGRYE</sequence>
<keyword evidence="1" id="KW-0067">ATP-binding</keyword>
<accession>A0A2I1DN18</accession>
<reference evidence="1 2" key="1">
    <citation type="submission" date="2017-03" db="EMBL/GenBank/DDBJ databases">
        <title>Draft genime sequence of the acidophilic sulfur-oxidizing bacterium Acidithiobacillus sp. SH, isolated from seawater.</title>
        <authorList>
            <person name="Sharmin S."/>
            <person name="Tokuhisa M."/>
            <person name="Kanao T."/>
            <person name="Kamimura K."/>
        </authorList>
    </citation>
    <scope>NUCLEOTIDE SEQUENCE [LARGE SCALE GENOMIC DNA]</scope>
    <source>
        <strain evidence="1 2">SH</strain>
    </source>
</reference>
<dbReference type="AlphaFoldDB" id="A0A2I1DN18"/>
<protein>
    <submittedName>
        <fullName evidence="1">DEAD/DEAH box helicase</fullName>
    </submittedName>
</protein>
<dbReference type="InterPro" id="IPR027417">
    <property type="entry name" value="P-loop_NTPase"/>
</dbReference>
<dbReference type="OrthoDB" id="9803860at2"/>
<name>A0A2I1DN18_9PROT</name>
<dbReference type="Proteomes" id="UP000234329">
    <property type="component" value="Unassembled WGS sequence"/>
</dbReference>